<dbReference type="EMBL" id="JBEPSM010000004">
    <property type="protein sequence ID" value="MET4636299.1"/>
    <property type="molecule type" value="Genomic_DNA"/>
</dbReference>
<dbReference type="Pfam" id="PF00480">
    <property type="entry name" value="ROK"/>
    <property type="match status" value="1"/>
</dbReference>
<organism evidence="3 4">
    <name type="scientific">Kaistia defluvii</name>
    <dbReference type="NCBI Taxonomy" id="410841"/>
    <lineage>
        <taxon>Bacteria</taxon>
        <taxon>Pseudomonadati</taxon>
        <taxon>Pseudomonadota</taxon>
        <taxon>Alphaproteobacteria</taxon>
        <taxon>Hyphomicrobiales</taxon>
        <taxon>Kaistiaceae</taxon>
        <taxon>Kaistia</taxon>
    </lineage>
</organism>
<dbReference type="PANTHER" id="PTHR18964:SF149">
    <property type="entry name" value="BIFUNCTIONAL UDP-N-ACETYLGLUCOSAMINE 2-EPIMERASE_N-ACETYLMANNOSAMINE KINASE"/>
    <property type="match status" value="1"/>
</dbReference>
<keyword evidence="3" id="KW-0808">Transferase</keyword>
<dbReference type="GO" id="GO:0016301">
    <property type="term" value="F:kinase activity"/>
    <property type="evidence" value="ECO:0007669"/>
    <property type="project" value="UniProtKB-KW"/>
</dbReference>
<dbReference type="PANTHER" id="PTHR18964">
    <property type="entry name" value="ROK (REPRESSOR, ORF, KINASE) FAMILY"/>
    <property type="match status" value="1"/>
</dbReference>
<comment type="similarity">
    <text evidence="1">Belongs to the ROK (NagC/XylR) family.</text>
</comment>
<dbReference type="Gene3D" id="3.30.420.40">
    <property type="match status" value="2"/>
</dbReference>
<gene>
    <name evidence="3" type="ORF">ABIE08_004257</name>
</gene>
<feature type="domain" description="HTH crp-type" evidence="2">
    <location>
        <begin position="25"/>
        <end position="76"/>
    </location>
</feature>
<dbReference type="InterPro" id="IPR036390">
    <property type="entry name" value="WH_DNA-bd_sf"/>
</dbReference>
<keyword evidence="3" id="KW-0418">Kinase</keyword>
<dbReference type="Pfam" id="PF13412">
    <property type="entry name" value="HTH_24"/>
    <property type="match status" value="1"/>
</dbReference>
<dbReference type="SUPFAM" id="SSF53067">
    <property type="entry name" value="Actin-like ATPase domain"/>
    <property type="match status" value="1"/>
</dbReference>
<evidence type="ECO:0000313" key="4">
    <source>
        <dbReference type="Proteomes" id="UP001549321"/>
    </source>
</evidence>
<evidence type="ECO:0000256" key="1">
    <source>
        <dbReference type="ARBA" id="ARBA00006479"/>
    </source>
</evidence>
<proteinExistence type="inferred from homology"/>
<dbReference type="InterPro" id="IPR043129">
    <property type="entry name" value="ATPase_NBD"/>
</dbReference>
<dbReference type="InterPro" id="IPR036388">
    <property type="entry name" value="WH-like_DNA-bd_sf"/>
</dbReference>
<dbReference type="InterPro" id="IPR012318">
    <property type="entry name" value="HTH_CRP"/>
</dbReference>
<dbReference type="SUPFAM" id="SSF46785">
    <property type="entry name" value="Winged helix' DNA-binding domain"/>
    <property type="match status" value="1"/>
</dbReference>
<reference evidence="3 4" key="1">
    <citation type="submission" date="2024-06" db="EMBL/GenBank/DDBJ databases">
        <title>Sorghum-associated microbial communities from plants grown in Nebraska, USA.</title>
        <authorList>
            <person name="Schachtman D."/>
        </authorList>
    </citation>
    <scope>NUCLEOTIDE SEQUENCE [LARGE SCALE GENOMIC DNA]</scope>
    <source>
        <strain evidence="3 4">3207</strain>
    </source>
</reference>
<accession>A0ABV2R4T3</accession>
<dbReference type="Proteomes" id="UP001549321">
    <property type="component" value="Unassembled WGS sequence"/>
</dbReference>
<dbReference type="InterPro" id="IPR000600">
    <property type="entry name" value="ROK"/>
</dbReference>
<dbReference type="SMART" id="SM00419">
    <property type="entry name" value="HTH_CRP"/>
    <property type="match status" value="1"/>
</dbReference>
<evidence type="ECO:0000313" key="3">
    <source>
        <dbReference type="EMBL" id="MET4636299.1"/>
    </source>
</evidence>
<keyword evidence="4" id="KW-1185">Reference proteome</keyword>
<sequence>MGATMALRGTNQEFGRPYNRRIVLETIRLEAPIARGEIARKVGLTVQTVSTIIRELELQGFVMGSREAPKGRGLPRTNLTLNPEGGFAIGLHVTPIGVSAALVNLAGKIVGTRHHPMSRVSPEATFPVFEALIAEMSALRPDGRMLGIGVAMPGPSDVDSMSFVGPTTLEGWKGIAVGERLAEANVLPVFAGAELGAVALGERLYGAGRDFRAFYYIYFGVGLGGAATVQDGTVLRGVYGNAGEIGHLPLVPGGDPCPCGNRGCLERYVSRDALDRRLKAVDPTATIETALTEHPDVVDAWIAEAAPVLRSAIATIENLFDPETIVIGGLASDALLERLIEGTEPLMHSVAERRGRTTPRLTLSSNGRDAVLRGAAALAISGALSPRFGLLFAGEEERTDRDPIMTGPAKKEVAA</sequence>
<comment type="caution">
    <text evidence="3">The sequence shown here is derived from an EMBL/GenBank/DDBJ whole genome shotgun (WGS) entry which is preliminary data.</text>
</comment>
<evidence type="ECO:0000259" key="2">
    <source>
        <dbReference type="SMART" id="SM00419"/>
    </source>
</evidence>
<protein>
    <submittedName>
        <fullName evidence="3">NBD/HSP70 family sugar kinase</fullName>
    </submittedName>
</protein>
<name>A0ABV2R4T3_9HYPH</name>
<dbReference type="Gene3D" id="1.10.10.10">
    <property type="entry name" value="Winged helix-like DNA-binding domain superfamily/Winged helix DNA-binding domain"/>
    <property type="match status" value="1"/>
</dbReference>